<dbReference type="InterPro" id="IPR050979">
    <property type="entry name" value="LD-transpeptidase"/>
</dbReference>
<keyword evidence="4" id="KW-0378">Hydrolase</keyword>
<keyword evidence="6 9" id="KW-0573">Peptidoglycan synthesis</keyword>
<keyword evidence="3" id="KW-0808">Transferase</keyword>
<dbReference type="Gene3D" id="2.40.440.10">
    <property type="entry name" value="L,D-transpeptidase catalytic domain-like"/>
    <property type="match status" value="1"/>
</dbReference>
<feature type="active site" description="Proton donor/acceptor" evidence="9">
    <location>
        <position position="122"/>
    </location>
</feature>
<evidence type="ECO:0000256" key="1">
    <source>
        <dbReference type="ARBA" id="ARBA00004752"/>
    </source>
</evidence>
<evidence type="ECO:0000256" key="6">
    <source>
        <dbReference type="ARBA" id="ARBA00022984"/>
    </source>
</evidence>
<dbReference type="GO" id="GO:0071972">
    <property type="term" value="F:peptidoglycan L,D-transpeptidase activity"/>
    <property type="evidence" value="ECO:0007669"/>
    <property type="project" value="TreeGrafter"/>
</dbReference>
<dbReference type="GO" id="GO:0005576">
    <property type="term" value="C:extracellular region"/>
    <property type="evidence" value="ECO:0007669"/>
    <property type="project" value="TreeGrafter"/>
</dbReference>
<evidence type="ECO:0000256" key="3">
    <source>
        <dbReference type="ARBA" id="ARBA00022679"/>
    </source>
</evidence>
<dbReference type="FunFam" id="2.40.440.10:FF:000003">
    <property type="entry name" value="L,D-transpeptidase YciB"/>
    <property type="match status" value="1"/>
</dbReference>
<evidence type="ECO:0000256" key="9">
    <source>
        <dbReference type="PROSITE-ProRule" id="PRU01373"/>
    </source>
</evidence>
<dbReference type="GO" id="GO:0071555">
    <property type="term" value="P:cell wall organization"/>
    <property type="evidence" value="ECO:0007669"/>
    <property type="project" value="UniProtKB-UniRule"/>
</dbReference>
<comment type="caution">
    <text evidence="11">The sequence shown here is derived from an EMBL/GenBank/DDBJ whole genome shotgun (WGS) entry which is preliminary data.</text>
</comment>
<dbReference type="UniPathway" id="UPA00219"/>
<sequence>MRWSWTKRVKNVRVFLVLFILAGSPFWPFDAEFLPGDPLIIVNKKTNELAWVDQGEIRLRTKVATGKTNDLTPEGIFTVKVKAVNPYYRKKNIPGGDQRNPLGSRWIGFDAKGTDGRIYGLHGTNQPHSIGSYVSEGCIRLPRMSLESLYAQVEAGVR</sequence>
<comment type="pathway">
    <text evidence="8">Glycan biosynthesis.</text>
</comment>
<dbReference type="PANTHER" id="PTHR30582">
    <property type="entry name" value="L,D-TRANSPEPTIDASE"/>
    <property type="match status" value="1"/>
</dbReference>
<evidence type="ECO:0000313" key="12">
    <source>
        <dbReference type="Proteomes" id="UP000273811"/>
    </source>
</evidence>
<feature type="domain" description="L,D-TPase catalytic" evidence="10">
    <location>
        <begin position="38"/>
        <end position="158"/>
    </location>
</feature>
<evidence type="ECO:0000256" key="2">
    <source>
        <dbReference type="ARBA" id="ARBA00005992"/>
    </source>
</evidence>
<evidence type="ECO:0000313" key="11">
    <source>
        <dbReference type="EMBL" id="RWR15281.1"/>
    </source>
</evidence>
<evidence type="ECO:0000259" key="10">
    <source>
        <dbReference type="PROSITE" id="PS52029"/>
    </source>
</evidence>
<dbReference type="GO" id="GO:0008360">
    <property type="term" value="P:regulation of cell shape"/>
    <property type="evidence" value="ECO:0007669"/>
    <property type="project" value="UniProtKB-UniRule"/>
</dbReference>
<organism evidence="11 12">
    <name type="scientific">Siminovitchia fortis</name>
    <dbReference type="NCBI Taxonomy" id="254758"/>
    <lineage>
        <taxon>Bacteria</taxon>
        <taxon>Bacillati</taxon>
        <taxon>Bacillota</taxon>
        <taxon>Bacilli</taxon>
        <taxon>Bacillales</taxon>
        <taxon>Bacillaceae</taxon>
        <taxon>Siminovitchia</taxon>
    </lineage>
</organism>
<feature type="active site" description="Nucleophile" evidence="9">
    <location>
        <position position="138"/>
    </location>
</feature>
<dbReference type="EMBL" id="QYTU02000001">
    <property type="protein sequence ID" value="RWR15281.1"/>
    <property type="molecule type" value="Genomic_DNA"/>
</dbReference>
<evidence type="ECO:0000256" key="4">
    <source>
        <dbReference type="ARBA" id="ARBA00022801"/>
    </source>
</evidence>
<dbReference type="InterPro" id="IPR005490">
    <property type="entry name" value="LD_TPept_cat_dom"/>
</dbReference>
<dbReference type="CDD" id="cd16913">
    <property type="entry name" value="YkuD_like"/>
    <property type="match status" value="1"/>
</dbReference>
<dbReference type="PANTHER" id="PTHR30582:SF4">
    <property type="entry name" value="L,D-TRANSPEPTIDASE YQJB-RELATED"/>
    <property type="match status" value="1"/>
</dbReference>
<reference evidence="11" key="1">
    <citation type="submission" date="2018-12" db="EMBL/GenBank/DDBJ databases">
        <authorList>
            <person name="Sun L."/>
            <person name="Chen Z."/>
        </authorList>
    </citation>
    <scope>NUCLEOTIDE SEQUENCE [LARGE SCALE GENOMIC DNA]</scope>
    <source>
        <strain evidence="11">DSM 16012</strain>
    </source>
</reference>
<dbReference type="OrthoDB" id="9787225at2"/>
<dbReference type="SUPFAM" id="SSF141523">
    <property type="entry name" value="L,D-transpeptidase catalytic domain-like"/>
    <property type="match status" value="1"/>
</dbReference>
<dbReference type="PROSITE" id="PS52029">
    <property type="entry name" value="LD_TPASE"/>
    <property type="match status" value="1"/>
</dbReference>
<dbReference type="GO" id="GO:0018104">
    <property type="term" value="P:peptidoglycan-protein cross-linking"/>
    <property type="evidence" value="ECO:0007669"/>
    <property type="project" value="TreeGrafter"/>
</dbReference>
<protein>
    <submittedName>
        <fullName evidence="11">L,D-transpeptidase</fullName>
    </submittedName>
</protein>
<name>A0A443J3P4_9BACI</name>
<gene>
    <name evidence="11" type="ORF">D4N35_000525</name>
</gene>
<comment type="pathway">
    <text evidence="1 9">Cell wall biogenesis; peptidoglycan biosynthesis.</text>
</comment>
<dbReference type="InterPro" id="IPR038063">
    <property type="entry name" value="Transpep_catalytic_dom"/>
</dbReference>
<comment type="similarity">
    <text evidence="2">Belongs to the YkuD family.</text>
</comment>
<dbReference type="Proteomes" id="UP000273811">
    <property type="component" value="Unassembled WGS sequence"/>
</dbReference>
<keyword evidence="12" id="KW-1185">Reference proteome</keyword>
<keyword evidence="7 9" id="KW-0961">Cell wall biogenesis/degradation</keyword>
<evidence type="ECO:0000256" key="7">
    <source>
        <dbReference type="ARBA" id="ARBA00023316"/>
    </source>
</evidence>
<evidence type="ECO:0000256" key="5">
    <source>
        <dbReference type="ARBA" id="ARBA00022960"/>
    </source>
</evidence>
<keyword evidence="5 9" id="KW-0133">Cell shape</keyword>
<accession>A0A443J3P4</accession>
<evidence type="ECO:0000256" key="8">
    <source>
        <dbReference type="ARBA" id="ARBA00060592"/>
    </source>
</evidence>
<dbReference type="Pfam" id="PF03734">
    <property type="entry name" value="YkuD"/>
    <property type="match status" value="1"/>
</dbReference>
<proteinExistence type="inferred from homology"/>
<dbReference type="GO" id="GO:0016740">
    <property type="term" value="F:transferase activity"/>
    <property type="evidence" value="ECO:0007669"/>
    <property type="project" value="UniProtKB-KW"/>
</dbReference>
<dbReference type="AlphaFoldDB" id="A0A443J3P4"/>